<feature type="region of interest" description="Disordered" evidence="11">
    <location>
        <begin position="210"/>
        <end position="266"/>
    </location>
</feature>
<feature type="domain" description="GST C-terminal" evidence="12">
    <location>
        <begin position="72"/>
        <end position="214"/>
    </location>
</feature>
<dbReference type="RefSeq" id="XP_013897691.1">
    <property type="nucleotide sequence ID" value="XM_014042237.1"/>
</dbReference>
<dbReference type="PROSITE" id="PS00178">
    <property type="entry name" value="AA_TRNA_LIGASE_I"/>
    <property type="match status" value="1"/>
</dbReference>
<evidence type="ECO:0000256" key="2">
    <source>
        <dbReference type="ARBA" id="ARBA00013169"/>
    </source>
</evidence>
<name>A0A0D2MD38_9CHLO</name>
<evidence type="ECO:0000313" key="14">
    <source>
        <dbReference type="Proteomes" id="UP000054498"/>
    </source>
</evidence>
<dbReference type="EMBL" id="KK102102">
    <property type="protein sequence ID" value="KIY98671.1"/>
    <property type="molecule type" value="Genomic_DNA"/>
</dbReference>
<dbReference type="InterPro" id="IPR002300">
    <property type="entry name" value="aa-tRNA-synth_Ia"/>
</dbReference>
<feature type="compositionally biased region" description="Low complexity" evidence="11">
    <location>
        <begin position="225"/>
        <end position="239"/>
    </location>
</feature>
<dbReference type="FunFam" id="3.90.740.10:FF:000008">
    <property type="entry name" value="Valine--tRNA ligase, mitochondrial"/>
    <property type="match status" value="1"/>
</dbReference>
<dbReference type="InterPro" id="IPR001412">
    <property type="entry name" value="aa-tRNA-synth_I_CS"/>
</dbReference>
<dbReference type="PANTHER" id="PTHR11946">
    <property type="entry name" value="VALYL-TRNA SYNTHETASES"/>
    <property type="match status" value="1"/>
</dbReference>
<evidence type="ECO:0000256" key="8">
    <source>
        <dbReference type="ARBA" id="ARBA00029936"/>
    </source>
</evidence>
<reference evidence="13 14" key="1">
    <citation type="journal article" date="2013" name="BMC Genomics">
        <title>Reconstruction of the lipid metabolism for the microalga Monoraphidium neglectum from its genome sequence reveals characteristics suitable for biofuel production.</title>
        <authorList>
            <person name="Bogen C."/>
            <person name="Al-Dilaimi A."/>
            <person name="Albersmeier A."/>
            <person name="Wichmann J."/>
            <person name="Grundmann M."/>
            <person name="Rupp O."/>
            <person name="Lauersen K.J."/>
            <person name="Blifernez-Klassen O."/>
            <person name="Kalinowski J."/>
            <person name="Goesmann A."/>
            <person name="Mussgnug J.H."/>
            <person name="Kruse O."/>
        </authorList>
    </citation>
    <scope>NUCLEOTIDE SEQUENCE [LARGE SCALE GENOMIC DNA]</scope>
    <source>
        <strain evidence="13 14">SAG 48.87</strain>
    </source>
</reference>
<dbReference type="Gene3D" id="3.40.50.620">
    <property type="entry name" value="HUPs"/>
    <property type="match status" value="1"/>
</dbReference>
<keyword evidence="7 10" id="KW-0030">Aminoacyl-tRNA synthetase</keyword>
<dbReference type="GeneID" id="25742165"/>
<keyword evidence="4 10" id="KW-0547">Nucleotide-binding</keyword>
<accession>A0A0D2MD38</accession>
<gene>
    <name evidence="13" type="ORF">MNEG_9290</name>
</gene>
<dbReference type="PANTHER" id="PTHR11946:SF109">
    <property type="entry name" value="VALINE--TRNA LIGASE"/>
    <property type="match status" value="1"/>
</dbReference>
<evidence type="ECO:0000313" key="13">
    <source>
        <dbReference type="EMBL" id="KIY98671.1"/>
    </source>
</evidence>
<dbReference type="GO" id="GO:0009791">
    <property type="term" value="P:post-embryonic development"/>
    <property type="evidence" value="ECO:0007669"/>
    <property type="project" value="UniProtKB-ARBA"/>
</dbReference>
<dbReference type="Gene3D" id="1.20.1050.10">
    <property type="match status" value="1"/>
</dbReference>
<organism evidence="13 14">
    <name type="scientific">Monoraphidium neglectum</name>
    <dbReference type="NCBI Taxonomy" id="145388"/>
    <lineage>
        <taxon>Eukaryota</taxon>
        <taxon>Viridiplantae</taxon>
        <taxon>Chlorophyta</taxon>
        <taxon>core chlorophytes</taxon>
        <taxon>Chlorophyceae</taxon>
        <taxon>CS clade</taxon>
        <taxon>Sphaeropleales</taxon>
        <taxon>Selenastraceae</taxon>
        <taxon>Monoraphidium</taxon>
    </lineage>
</organism>
<dbReference type="AlphaFoldDB" id="A0A0D2MD38"/>
<comment type="similarity">
    <text evidence="1 10">Belongs to the class-I aminoacyl-tRNA synthetase family.</text>
</comment>
<dbReference type="InterPro" id="IPR010987">
    <property type="entry name" value="Glutathione-S-Trfase_C-like"/>
</dbReference>
<dbReference type="Pfam" id="PF00133">
    <property type="entry name" value="tRNA-synt_1"/>
    <property type="match status" value="1"/>
</dbReference>
<dbReference type="GO" id="GO:0005829">
    <property type="term" value="C:cytosol"/>
    <property type="evidence" value="ECO:0007669"/>
    <property type="project" value="TreeGrafter"/>
</dbReference>
<dbReference type="OrthoDB" id="629407at2759"/>
<keyword evidence="14" id="KW-1185">Reference proteome</keyword>
<dbReference type="SUPFAM" id="SSF52374">
    <property type="entry name" value="Nucleotidylyl transferase"/>
    <property type="match status" value="1"/>
</dbReference>
<evidence type="ECO:0000259" key="12">
    <source>
        <dbReference type="PROSITE" id="PS50405"/>
    </source>
</evidence>
<dbReference type="EC" id="6.1.1.9" evidence="2"/>
<dbReference type="STRING" id="145388.A0A0D2MD38"/>
<evidence type="ECO:0000256" key="1">
    <source>
        <dbReference type="ARBA" id="ARBA00005594"/>
    </source>
</evidence>
<evidence type="ECO:0000256" key="3">
    <source>
        <dbReference type="ARBA" id="ARBA00022598"/>
    </source>
</evidence>
<evidence type="ECO:0000256" key="9">
    <source>
        <dbReference type="ARBA" id="ARBA00047552"/>
    </source>
</evidence>
<dbReference type="InterPro" id="IPR002303">
    <property type="entry name" value="Valyl-tRNA_ligase"/>
</dbReference>
<proteinExistence type="inferred from homology"/>
<evidence type="ECO:0000256" key="11">
    <source>
        <dbReference type="SAM" id="MobiDB-lite"/>
    </source>
</evidence>
<dbReference type="FunFam" id="3.40.50.620:FF:000020">
    <property type="entry name" value="Valine--tRNA ligase, mitochondrial"/>
    <property type="match status" value="1"/>
</dbReference>
<dbReference type="InterPro" id="IPR036282">
    <property type="entry name" value="Glutathione-S-Trfase_C_sf"/>
</dbReference>
<dbReference type="InterPro" id="IPR009008">
    <property type="entry name" value="Val/Leu/Ile-tRNA-synth_edit"/>
</dbReference>
<sequence length="613" mass="65291">MATFQAPPGHLSQAEVLILSRMVEAKLTVEAPDPDLQAPQLTTAEGHKVVGTMAVVRAVAASGDSKGDALVPKDLAGEVDRWLEVAAELESHAGAWLEPTSHHTTDEAREASRPDILAHLGAVEAQLSRAAADAAAPAASLLGAGGGPLTLADVAVACALLPLWRGVLGEDVRAGFPATGAWLRGAAESEHFAPVVGEVKFCAASGWAEPAAAPADKKKKKKKGAAAGATEGGEQQQQQQDDEGGEGGGDKEELDPEKAAKKAAKLAEKEAKRAKAAAKAAAAAAAADKAGGGNDKKAKAKAEADAKKARCKGRNVCAVRVAAAEAEEVAKLLAEVRSTPKGERKIMPAELYKGYHPTMVEAAWYEWWEQCGFFKPDLASDKPPFVIVIPPPNVTGALHIGHALTNSIQDTIVRWRRMSGYNVLWVPGMDHAGIATQSVVEKKLAKERRITRHDLGRDAFLTEVYSWVKDYGGRICGQLRRMGSSVDWSRQVFTMDDARSASVLEAFVRMYEGGVIYRDNRLVNWDCRLRTAVSDIEVDYIDVPGRTLINVPGFDQPVEFGVLTSFAYPLESGEGEIVVATTRPETMLGDTAVAVHPEDPRWGVGPGVMAMWG</sequence>
<comment type="catalytic activity">
    <reaction evidence="9">
        <text>tRNA(Val) + L-valine + ATP = L-valyl-tRNA(Val) + AMP + diphosphate</text>
        <dbReference type="Rhea" id="RHEA:10704"/>
        <dbReference type="Rhea" id="RHEA-COMP:9672"/>
        <dbReference type="Rhea" id="RHEA-COMP:9708"/>
        <dbReference type="ChEBI" id="CHEBI:30616"/>
        <dbReference type="ChEBI" id="CHEBI:33019"/>
        <dbReference type="ChEBI" id="CHEBI:57762"/>
        <dbReference type="ChEBI" id="CHEBI:78442"/>
        <dbReference type="ChEBI" id="CHEBI:78537"/>
        <dbReference type="ChEBI" id="CHEBI:456215"/>
        <dbReference type="EC" id="6.1.1.9"/>
    </reaction>
</comment>
<dbReference type="PROSITE" id="PS50405">
    <property type="entry name" value="GST_CTER"/>
    <property type="match status" value="1"/>
</dbReference>
<evidence type="ECO:0000256" key="10">
    <source>
        <dbReference type="RuleBase" id="RU363035"/>
    </source>
</evidence>
<dbReference type="GO" id="GO:0006438">
    <property type="term" value="P:valyl-tRNA aminoacylation"/>
    <property type="evidence" value="ECO:0007669"/>
    <property type="project" value="InterPro"/>
</dbReference>
<dbReference type="GO" id="GO:0004832">
    <property type="term" value="F:valine-tRNA ligase activity"/>
    <property type="evidence" value="ECO:0007669"/>
    <property type="project" value="UniProtKB-EC"/>
</dbReference>
<protein>
    <recommendedName>
        <fullName evidence="2">valine--tRNA ligase</fullName>
        <ecNumber evidence="2">6.1.1.9</ecNumber>
    </recommendedName>
    <alternativeName>
        <fullName evidence="8">Valyl-tRNA synthetase</fullName>
    </alternativeName>
</protein>
<dbReference type="SUPFAM" id="SSF50677">
    <property type="entry name" value="ValRS/IleRS/LeuRS editing domain"/>
    <property type="match status" value="1"/>
</dbReference>
<keyword evidence="6 10" id="KW-0648">Protein biosynthesis</keyword>
<evidence type="ECO:0000256" key="7">
    <source>
        <dbReference type="ARBA" id="ARBA00023146"/>
    </source>
</evidence>
<dbReference type="Proteomes" id="UP000054498">
    <property type="component" value="Unassembled WGS sequence"/>
</dbReference>
<dbReference type="GO" id="GO:0048608">
    <property type="term" value="P:reproductive structure development"/>
    <property type="evidence" value="ECO:0007669"/>
    <property type="project" value="UniProtKB-ARBA"/>
</dbReference>
<keyword evidence="5 10" id="KW-0067">ATP-binding</keyword>
<dbReference type="GO" id="GO:0005524">
    <property type="term" value="F:ATP binding"/>
    <property type="evidence" value="ECO:0007669"/>
    <property type="project" value="UniProtKB-KW"/>
</dbReference>
<evidence type="ECO:0000256" key="4">
    <source>
        <dbReference type="ARBA" id="ARBA00022741"/>
    </source>
</evidence>
<dbReference type="Gene3D" id="3.90.740.10">
    <property type="entry name" value="Valyl/Leucyl/Isoleucyl-tRNA synthetase, editing domain"/>
    <property type="match status" value="1"/>
</dbReference>
<dbReference type="GO" id="GO:0002161">
    <property type="term" value="F:aminoacyl-tRNA deacylase activity"/>
    <property type="evidence" value="ECO:0007669"/>
    <property type="project" value="InterPro"/>
</dbReference>
<dbReference type="SUPFAM" id="SSF47616">
    <property type="entry name" value="GST C-terminal domain-like"/>
    <property type="match status" value="1"/>
</dbReference>
<dbReference type="KEGG" id="mng:MNEG_9290"/>
<evidence type="ECO:0000256" key="5">
    <source>
        <dbReference type="ARBA" id="ARBA00022840"/>
    </source>
</evidence>
<dbReference type="InterPro" id="IPR014729">
    <property type="entry name" value="Rossmann-like_a/b/a_fold"/>
</dbReference>
<evidence type="ECO:0000256" key="6">
    <source>
        <dbReference type="ARBA" id="ARBA00022917"/>
    </source>
</evidence>
<feature type="compositionally biased region" description="Basic and acidic residues" evidence="11">
    <location>
        <begin position="248"/>
        <end position="266"/>
    </location>
</feature>
<keyword evidence="3 10" id="KW-0436">Ligase</keyword>